<evidence type="ECO:0000313" key="2">
    <source>
        <dbReference type="Proteomes" id="UP000670475"/>
    </source>
</evidence>
<keyword evidence="2" id="KW-1185">Reference proteome</keyword>
<name>A0A940RTM3_9ACTN</name>
<reference evidence="1" key="1">
    <citation type="submission" date="2021-03" db="EMBL/GenBank/DDBJ databases">
        <title>Whole genome sequence of Streptomyces bomunensis MMS17-BM035.</title>
        <authorList>
            <person name="Lee J.H."/>
        </authorList>
    </citation>
    <scope>NUCLEOTIDE SEQUENCE</scope>
    <source>
        <strain evidence="1">MMS17-BM035</strain>
    </source>
</reference>
<evidence type="ECO:0008006" key="3">
    <source>
        <dbReference type="Google" id="ProtNLM"/>
    </source>
</evidence>
<gene>
    <name evidence="1" type="ORF">JFN87_01875</name>
</gene>
<proteinExistence type="predicted"/>
<dbReference type="RefSeq" id="WP_209338026.1">
    <property type="nucleotide sequence ID" value="NZ_JAGIQL010000003.1"/>
</dbReference>
<accession>A0A940RTM3</accession>
<protein>
    <recommendedName>
        <fullName evidence="3">HK97 gp10 family phage protein</fullName>
    </recommendedName>
</protein>
<comment type="caution">
    <text evidence="1">The sequence shown here is derived from an EMBL/GenBank/DDBJ whole genome shotgun (WGS) entry which is preliminary data.</text>
</comment>
<dbReference type="Proteomes" id="UP000670475">
    <property type="component" value="Unassembled WGS sequence"/>
</dbReference>
<evidence type="ECO:0000313" key="1">
    <source>
        <dbReference type="EMBL" id="MBP0456250.1"/>
    </source>
</evidence>
<dbReference type="EMBL" id="JAGIQL010000003">
    <property type="protein sequence ID" value="MBP0456250.1"/>
    <property type="molecule type" value="Genomic_DNA"/>
</dbReference>
<dbReference type="AlphaFoldDB" id="A0A940RTM3"/>
<sequence>MTQRYRLRLHTGAVLGALRAAEVRGLRLAAEHVLQVSNERVPIEEGTLERSGVATVDEASLTAAVSYETPYAVRQHEDLTARHDPGRRSKYLESAATDEADSAAQILAAQVRRALRG</sequence>
<organism evidence="1 2">
    <name type="scientific">Streptomyces montanisoli</name>
    <dbReference type="NCBI Taxonomy" id="2798581"/>
    <lineage>
        <taxon>Bacteria</taxon>
        <taxon>Bacillati</taxon>
        <taxon>Actinomycetota</taxon>
        <taxon>Actinomycetes</taxon>
        <taxon>Kitasatosporales</taxon>
        <taxon>Streptomycetaceae</taxon>
        <taxon>Streptomyces</taxon>
    </lineage>
</organism>